<evidence type="ECO:0000259" key="1">
    <source>
        <dbReference type="PROSITE" id="PS50887"/>
    </source>
</evidence>
<gene>
    <name evidence="2" type="ORF">EDD60_11231</name>
</gene>
<dbReference type="PANTHER" id="PTHR45138:SF9">
    <property type="entry name" value="DIGUANYLATE CYCLASE DGCM-RELATED"/>
    <property type="match status" value="1"/>
</dbReference>
<protein>
    <submittedName>
        <fullName evidence="2">Diguanylate cyclase (GGDEF)-like protein</fullName>
    </submittedName>
</protein>
<feature type="domain" description="GGDEF" evidence="1">
    <location>
        <begin position="154"/>
        <end position="279"/>
    </location>
</feature>
<dbReference type="SUPFAM" id="SSF55073">
    <property type="entry name" value="Nucleotide cyclase"/>
    <property type="match status" value="1"/>
</dbReference>
<dbReference type="GO" id="GO:0052621">
    <property type="term" value="F:diguanylate cyclase activity"/>
    <property type="evidence" value="ECO:0007669"/>
    <property type="project" value="TreeGrafter"/>
</dbReference>
<dbReference type="InterPro" id="IPR000160">
    <property type="entry name" value="GGDEF_dom"/>
</dbReference>
<dbReference type="InterPro" id="IPR043128">
    <property type="entry name" value="Rev_trsase/Diguanyl_cyclase"/>
</dbReference>
<dbReference type="Proteomes" id="UP000295515">
    <property type="component" value="Unassembled WGS sequence"/>
</dbReference>
<sequence length="279" mass="33250">MNKYQVIKCKLKILKLKLNSLDTLKRFKNITVFQYMVKNQRLYIVSSSCCSYTSFLNDLKEKDELIFKDILLGLNQNQSDTLQLKLNNDWFLVEYQYIYKRKHLYRIEGLLIHINDLKKYENQLLEISRKDGLTYLYNKVTVEEMIKNEIDNLKQGTLLMGDIDSFKKLNDQLGHLQGDQILKWFASQLNEVFHSDVIGRIGGDEFVVFMKDTQHNEIIRKLNMLFDKVMYQYEKVPFSISVGIASYNGQDTYEEFFNKADWAMYKAKTLKQKFYIYEE</sequence>
<dbReference type="PROSITE" id="PS50887">
    <property type="entry name" value="GGDEF"/>
    <property type="match status" value="1"/>
</dbReference>
<evidence type="ECO:0000313" key="2">
    <source>
        <dbReference type="EMBL" id="TCV98536.1"/>
    </source>
</evidence>
<dbReference type="RefSeq" id="WP_066450307.1">
    <property type="nucleotide sequence ID" value="NZ_JANKBF010000007.1"/>
</dbReference>
<dbReference type="EMBL" id="SMCQ01000012">
    <property type="protein sequence ID" value="TCV98536.1"/>
    <property type="molecule type" value="Genomic_DNA"/>
</dbReference>
<dbReference type="GeneID" id="98915588"/>
<dbReference type="InterPro" id="IPR050469">
    <property type="entry name" value="Diguanylate_Cyclase"/>
</dbReference>
<name>A0A4R3Z0Q8_9FIRM</name>
<accession>A0A4R3Z0Q8</accession>
<organism evidence="2 3">
    <name type="scientific">Longibaculum muris</name>
    <dbReference type="NCBI Taxonomy" id="1796628"/>
    <lineage>
        <taxon>Bacteria</taxon>
        <taxon>Bacillati</taxon>
        <taxon>Bacillota</taxon>
        <taxon>Erysipelotrichia</taxon>
        <taxon>Erysipelotrichales</taxon>
        <taxon>Coprobacillaceae</taxon>
        <taxon>Longibaculum</taxon>
    </lineage>
</organism>
<dbReference type="Pfam" id="PF00990">
    <property type="entry name" value="GGDEF"/>
    <property type="match status" value="1"/>
</dbReference>
<comment type="caution">
    <text evidence="2">The sequence shown here is derived from an EMBL/GenBank/DDBJ whole genome shotgun (WGS) entry which is preliminary data.</text>
</comment>
<dbReference type="PANTHER" id="PTHR45138">
    <property type="entry name" value="REGULATORY COMPONENTS OF SENSORY TRANSDUCTION SYSTEM"/>
    <property type="match status" value="1"/>
</dbReference>
<evidence type="ECO:0000313" key="3">
    <source>
        <dbReference type="Proteomes" id="UP000295515"/>
    </source>
</evidence>
<dbReference type="Gene3D" id="3.30.70.270">
    <property type="match status" value="1"/>
</dbReference>
<keyword evidence="3" id="KW-1185">Reference proteome</keyword>
<dbReference type="InterPro" id="IPR029787">
    <property type="entry name" value="Nucleotide_cyclase"/>
</dbReference>
<dbReference type="NCBIfam" id="TIGR00254">
    <property type="entry name" value="GGDEF"/>
    <property type="match status" value="1"/>
</dbReference>
<reference evidence="2 3" key="1">
    <citation type="submission" date="2019-03" db="EMBL/GenBank/DDBJ databases">
        <title>Genomic Encyclopedia of Type Strains, Phase IV (KMG-IV): sequencing the most valuable type-strain genomes for metagenomic binning, comparative biology and taxonomic classification.</title>
        <authorList>
            <person name="Goeker M."/>
        </authorList>
    </citation>
    <scope>NUCLEOTIDE SEQUENCE [LARGE SCALE GENOMIC DNA]</scope>
    <source>
        <strain evidence="2 3">DSM 29487</strain>
    </source>
</reference>
<dbReference type="SMART" id="SM00267">
    <property type="entry name" value="GGDEF"/>
    <property type="match status" value="1"/>
</dbReference>
<dbReference type="CDD" id="cd01949">
    <property type="entry name" value="GGDEF"/>
    <property type="match status" value="1"/>
</dbReference>
<proteinExistence type="predicted"/>
<dbReference type="AlphaFoldDB" id="A0A4R3Z0Q8"/>